<evidence type="ECO:0000256" key="1">
    <source>
        <dbReference type="SAM" id="MobiDB-lite"/>
    </source>
</evidence>
<sequence length="1458" mass="159599">MDRTKSRDQHGSISSSSQAPPPPPPKLIYGTSIDYQERAKRLRLMGPTPDYDQNPFNAPTVNAIENMFERVMAIARSSTSSSSAPLPTRRPPSQPYSTRPFSSSARTYERHQTKPEGKDTIAFTSARSGHGPSNRDSQSLSSSSTGYVTSTITSQEAHRLSQPIPSVWSTSLSGPTSSNVDEQSAGYRYMHPPAYASMVTLTRPGTTNRIIREEPQLQKQEPTYQSLPRAPTHTQTAVAPPYVPMKRPLSPEPAESEDMGIVSDDDVVEILSSDDEEEERELSDDEEHYSYSDEDELEESEEFEQYPDGEQVILDDDDDEVEDTHSMEPRWVDELDKVHQDEQEQYVQNIIQASQRTEGTLEDSQEEEEEEEEAEEEEEEDDVIDLEDDDEAVEEYDDGEPISRELQTGEYEDEERTGYNVSPEELRRQRNEMNRQLRGRMGMGMGMGMSSAPGNNQRHPLGPMEPLDLEDDDEEEHDDDVVERRAASEDDAEDVDGYEEGDEGDEVVIENGEVYSSDEEQIGSNEEVSEDDGERQAINDDRVDGGAFYNDELEIDSPLASTHQQPALLSHHLQENLRHLESVVTHQERYDSPTENVVLLLDSDEEEDEQDESPQDESQAKYDDSEQQELEYDGDSQDDEGEPEEQEFGEEYDQDNTTTLNAWDGAQGANRDEFHDTTRSYAAEADSVVLTVEGVITQEHHAHGVVESLQMLRETHEQSHAFISSNSSSELGAAGSVQGHISDNVRLNLEHVSTQETEQTDTDEGVVEESVGLGALQSLGSLQDEKMYSQPGSPTGEYEVEDRSRSMNSGEGLESHDTVDLVDSPRFGYARDSHVPVDVVMAETADYEQLSSTPEFETGMDANPNQEQLEEDLPSAGVVVDETGDYAELQQMSEADSGADTDTNQVQVEQQSTTIAITEVQSNGDVALIDEARARAAINALLRQQDSQTTVDITEELRHASAPTENPVVQHMSSRTALLDRLHSIAQEENIDLQSALAFTEPFSTPSFTPSSFMQPPTSDDSLTESTTSLSPGHDTANTELSDLSPMQPRRTRMTRMSTMAQTVRDGQAFMDQLASRSSPLSSKSNSGPTAESYNTDSSSSPSHKRGSSSSSHTRTAANMVLLVKEAREFCAGGPSRVGSGTTDEETLRDAATEGTGGGGGGGQSVAAQEDRMSTAGSQPSTPIKSGVVDLVAELVIQSKVKGHHALRINASPGRSPVVNASLSRSSSLEPSVASPMSVSGPLHPLSQPPPPPAPGSSSSAFTFGQGSPSKSALESPSVGFGFGTSFLTSSKDRKTSIGSTSSSSRMSPRKGSGLGLGTFGLDSEEAAVERELPEVTELEEVVSAVRDHQKQMEQDEEMKIVGDVAGADEIEDEDHDDEEDDSEDDGDADSIALISGTASSGQEKKKLRKATRKGKKHLTAKVQAKRLKRRELFWQKKQQALESSTLSSSSLQEAKKN</sequence>
<feature type="compositionally biased region" description="Basic and acidic residues" evidence="1">
    <location>
        <begin position="107"/>
        <end position="119"/>
    </location>
</feature>
<feature type="region of interest" description="Disordered" evidence="1">
    <location>
        <begin position="1348"/>
        <end position="1425"/>
    </location>
</feature>
<feature type="region of interest" description="Disordered" evidence="1">
    <location>
        <begin position="777"/>
        <end position="819"/>
    </location>
</feature>
<accession>A0AAD4DIY4</accession>
<feature type="compositionally biased region" description="Acidic residues" evidence="1">
    <location>
        <begin position="602"/>
        <end position="615"/>
    </location>
</feature>
<feature type="region of interest" description="Disordered" evidence="1">
    <location>
        <begin position="1133"/>
        <end position="1182"/>
    </location>
</feature>
<protein>
    <submittedName>
        <fullName evidence="2">Uncharacterized protein</fullName>
    </submittedName>
</protein>
<feature type="compositionally biased region" description="Basic and acidic residues" evidence="1">
    <location>
        <begin position="1"/>
        <end position="10"/>
    </location>
</feature>
<feature type="region of interest" description="Disordered" evidence="1">
    <location>
        <begin position="1208"/>
        <end position="1334"/>
    </location>
</feature>
<proteinExistence type="predicted"/>
<evidence type="ECO:0000313" key="3">
    <source>
        <dbReference type="Proteomes" id="UP001194580"/>
    </source>
</evidence>
<feature type="compositionally biased region" description="Acidic residues" evidence="1">
    <location>
        <begin position="489"/>
        <end position="508"/>
    </location>
</feature>
<feature type="region of interest" description="Disordered" evidence="1">
    <location>
        <begin position="1439"/>
        <end position="1458"/>
    </location>
</feature>
<feature type="compositionally biased region" description="Basic residues" evidence="1">
    <location>
        <begin position="1406"/>
        <end position="1425"/>
    </location>
</feature>
<feature type="compositionally biased region" description="Basic and acidic residues" evidence="1">
    <location>
        <begin position="534"/>
        <end position="544"/>
    </location>
</feature>
<feature type="compositionally biased region" description="Low complexity" evidence="1">
    <location>
        <begin position="77"/>
        <end position="87"/>
    </location>
</feature>
<feature type="compositionally biased region" description="Acidic residues" evidence="1">
    <location>
        <begin position="467"/>
        <end position="481"/>
    </location>
</feature>
<feature type="compositionally biased region" description="Gly residues" evidence="1">
    <location>
        <begin position="1155"/>
        <end position="1164"/>
    </location>
</feature>
<reference evidence="2" key="1">
    <citation type="journal article" date="2020" name="Fungal Divers.">
        <title>Resolving the Mortierellaceae phylogeny through synthesis of multi-gene phylogenetics and phylogenomics.</title>
        <authorList>
            <person name="Vandepol N."/>
            <person name="Liber J."/>
            <person name="Desiro A."/>
            <person name="Na H."/>
            <person name="Kennedy M."/>
            <person name="Barry K."/>
            <person name="Grigoriev I.V."/>
            <person name="Miller A.N."/>
            <person name="O'Donnell K."/>
            <person name="Stajich J.E."/>
            <person name="Bonito G."/>
        </authorList>
    </citation>
    <scope>NUCLEOTIDE SEQUENCE</scope>
    <source>
        <strain evidence="2">NRRL 28262</strain>
    </source>
</reference>
<feature type="compositionally biased region" description="Acidic residues" evidence="1">
    <location>
        <begin position="625"/>
        <end position="654"/>
    </location>
</feature>
<feature type="compositionally biased region" description="Low complexity" evidence="1">
    <location>
        <begin position="1076"/>
        <end position="1087"/>
    </location>
</feature>
<comment type="caution">
    <text evidence="2">The sequence shown here is derived from an EMBL/GenBank/DDBJ whole genome shotgun (WGS) entry which is preliminary data.</text>
</comment>
<feature type="region of interest" description="Disordered" evidence="1">
    <location>
        <begin position="1"/>
        <end position="55"/>
    </location>
</feature>
<feature type="region of interest" description="Disordered" evidence="1">
    <location>
        <begin position="601"/>
        <end position="671"/>
    </location>
</feature>
<feature type="compositionally biased region" description="Low complexity" evidence="1">
    <location>
        <begin position="1297"/>
        <end position="1312"/>
    </location>
</feature>
<feature type="compositionally biased region" description="Acidic residues" evidence="1">
    <location>
        <begin position="516"/>
        <end position="533"/>
    </location>
</feature>
<feature type="compositionally biased region" description="Low complexity" evidence="1">
    <location>
        <begin position="1045"/>
        <end position="1056"/>
    </location>
</feature>
<feature type="compositionally biased region" description="Basic and acidic residues" evidence="1">
    <location>
        <begin position="424"/>
        <end position="435"/>
    </location>
</feature>
<feature type="compositionally biased region" description="Polar residues" evidence="1">
    <location>
        <begin position="1088"/>
        <end position="1097"/>
    </location>
</feature>
<feature type="compositionally biased region" description="Polar residues" evidence="1">
    <location>
        <begin position="95"/>
        <end position="106"/>
    </location>
</feature>
<keyword evidence="3" id="KW-1185">Reference proteome</keyword>
<feature type="compositionally biased region" description="Acidic residues" evidence="1">
    <location>
        <begin position="1367"/>
        <end position="1389"/>
    </location>
</feature>
<feature type="region of interest" description="Disordered" evidence="1">
    <location>
        <begin position="77"/>
        <end position="160"/>
    </location>
</feature>
<name>A0AAD4DIY4_9FUNG</name>
<dbReference type="Proteomes" id="UP001194580">
    <property type="component" value="Unassembled WGS sequence"/>
</dbReference>
<feature type="compositionally biased region" description="Basic and acidic residues" evidence="1">
    <location>
        <begin position="1348"/>
        <end position="1361"/>
    </location>
</feature>
<feature type="compositionally biased region" description="Polar residues" evidence="1">
    <location>
        <begin position="1262"/>
        <end position="1275"/>
    </location>
</feature>
<feature type="compositionally biased region" description="Low complexity" evidence="1">
    <location>
        <begin position="1007"/>
        <end position="1031"/>
    </location>
</feature>
<organism evidence="2 3">
    <name type="scientific">Linnemannia exigua</name>
    <dbReference type="NCBI Taxonomy" id="604196"/>
    <lineage>
        <taxon>Eukaryota</taxon>
        <taxon>Fungi</taxon>
        <taxon>Fungi incertae sedis</taxon>
        <taxon>Mucoromycota</taxon>
        <taxon>Mortierellomycotina</taxon>
        <taxon>Mortierellomycetes</taxon>
        <taxon>Mortierellales</taxon>
        <taxon>Mortierellaceae</taxon>
        <taxon>Linnemannia</taxon>
    </lineage>
</organism>
<feature type="region of interest" description="Disordered" evidence="1">
    <location>
        <begin position="1007"/>
        <end position="1056"/>
    </location>
</feature>
<gene>
    <name evidence="2" type="ORF">BGZ95_001791</name>
</gene>
<evidence type="ECO:0000313" key="2">
    <source>
        <dbReference type="EMBL" id="KAG0279261.1"/>
    </source>
</evidence>
<feature type="region of interest" description="Disordered" evidence="1">
    <location>
        <begin position="1075"/>
        <end position="1116"/>
    </location>
</feature>
<feature type="compositionally biased region" description="Low complexity" evidence="1">
    <location>
        <begin position="1216"/>
        <end position="1246"/>
    </location>
</feature>
<feature type="compositionally biased region" description="Basic and acidic residues" evidence="1">
    <location>
        <begin position="323"/>
        <end position="332"/>
    </location>
</feature>
<feature type="compositionally biased region" description="Low complexity" evidence="1">
    <location>
        <begin position="134"/>
        <end position="154"/>
    </location>
</feature>
<feature type="compositionally biased region" description="Acidic residues" evidence="1">
    <location>
        <begin position="360"/>
        <end position="400"/>
    </location>
</feature>
<feature type="compositionally biased region" description="Acidic residues" evidence="1">
    <location>
        <begin position="254"/>
        <end position="322"/>
    </location>
</feature>
<feature type="region of interest" description="Disordered" evidence="1">
    <location>
        <begin position="350"/>
        <end position="564"/>
    </location>
</feature>
<feature type="region of interest" description="Disordered" evidence="1">
    <location>
        <begin position="213"/>
        <end position="332"/>
    </location>
</feature>
<feature type="compositionally biased region" description="Polar residues" evidence="1">
    <location>
        <begin position="217"/>
        <end position="237"/>
    </location>
</feature>
<feature type="compositionally biased region" description="Low complexity" evidence="1">
    <location>
        <begin position="1098"/>
        <end position="1112"/>
    </location>
</feature>
<dbReference type="EMBL" id="JAAAIL010000137">
    <property type="protein sequence ID" value="KAG0279261.1"/>
    <property type="molecule type" value="Genomic_DNA"/>
</dbReference>